<evidence type="ECO:0000313" key="2">
    <source>
        <dbReference type="EMBL" id="GFR75447.1"/>
    </source>
</evidence>
<accession>A0AAV4FQ27</accession>
<sequence>MSAAFDTINKKVLLKILEEIVKEEELRLIEFLLSNTQINARINKADIEVPFTINVDTPQGDGLSPVLFTIYLEHALKSAKKIIGELKTPVGYIKPRKFAYDDDVIGSEHSNIDQIQNKLQKFNLKVNVKKTELTSLRKEENEWRSAKKVGSLFGDTEDVEKLSNVA</sequence>
<proteinExistence type="predicted"/>
<dbReference type="GO" id="GO:0003964">
    <property type="term" value="F:RNA-directed DNA polymerase activity"/>
    <property type="evidence" value="ECO:0007669"/>
    <property type="project" value="UniProtKB-KW"/>
</dbReference>
<reference evidence="2 3" key="1">
    <citation type="journal article" date="2021" name="Elife">
        <title>Chloroplast acquisition without the gene transfer in kleptoplastic sea slugs, Plakobranchus ocellatus.</title>
        <authorList>
            <person name="Maeda T."/>
            <person name="Takahashi S."/>
            <person name="Yoshida T."/>
            <person name="Shimamura S."/>
            <person name="Takaki Y."/>
            <person name="Nagai Y."/>
            <person name="Toyoda A."/>
            <person name="Suzuki Y."/>
            <person name="Arimoto A."/>
            <person name="Ishii H."/>
            <person name="Satoh N."/>
            <person name="Nishiyama T."/>
            <person name="Hasebe M."/>
            <person name="Maruyama T."/>
            <person name="Minagawa J."/>
            <person name="Obokata J."/>
            <person name="Shigenobu S."/>
        </authorList>
    </citation>
    <scope>NUCLEOTIDE SEQUENCE [LARGE SCALE GENOMIC DNA]</scope>
</reference>
<feature type="domain" description="Reverse transcriptase" evidence="1">
    <location>
        <begin position="1"/>
        <end position="148"/>
    </location>
</feature>
<dbReference type="SUPFAM" id="SSF56672">
    <property type="entry name" value="DNA/RNA polymerases"/>
    <property type="match status" value="1"/>
</dbReference>
<evidence type="ECO:0000313" key="3">
    <source>
        <dbReference type="Proteomes" id="UP000762676"/>
    </source>
</evidence>
<gene>
    <name evidence="2" type="ORF">ElyMa_003919900</name>
</gene>
<evidence type="ECO:0000259" key="1">
    <source>
        <dbReference type="PROSITE" id="PS50878"/>
    </source>
</evidence>
<dbReference type="InterPro" id="IPR043502">
    <property type="entry name" value="DNA/RNA_pol_sf"/>
</dbReference>
<keyword evidence="2" id="KW-0548">Nucleotidyltransferase</keyword>
<dbReference type="AlphaFoldDB" id="A0AAV4FQ27"/>
<keyword evidence="2" id="KW-0808">Transferase</keyword>
<protein>
    <submittedName>
        <fullName evidence="2">RNA-directed DNA polymerase reverse transcriptase domain containing protein</fullName>
    </submittedName>
</protein>
<keyword evidence="2" id="KW-0695">RNA-directed DNA polymerase</keyword>
<organism evidence="2 3">
    <name type="scientific">Elysia marginata</name>
    <dbReference type="NCBI Taxonomy" id="1093978"/>
    <lineage>
        <taxon>Eukaryota</taxon>
        <taxon>Metazoa</taxon>
        <taxon>Spiralia</taxon>
        <taxon>Lophotrochozoa</taxon>
        <taxon>Mollusca</taxon>
        <taxon>Gastropoda</taxon>
        <taxon>Heterobranchia</taxon>
        <taxon>Euthyneura</taxon>
        <taxon>Panpulmonata</taxon>
        <taxon>Sacoglossa</taxon>
        <taxon>Placobranchoidea</taxon>
        <taxon>Plakobranchidae</taxon>
        <taxon>Elysia</taxon>
    </lineage>
</organism>
<comment type="caution">
    <text evidence="2">The sequence shown here is derived from an EMBL/GenBank/DDBJ whole genome shotgun (WGS) entry which is preliminary data.</text>
</comment>
<dbReference type="PROSITE" id="PS50878">
    <property type="entry name" value="RT_POL"/>
    <property type="match status" value="1"/>
</dbReference>
<name>A0AAV4FQ27_9GAST</name>
<dbReference type="Pfam" id="PF00078">
    <property type="entry name" value="RVT_1"/>
    <property type="match status" value="1"/>
</dbReference>
<keyword evidence="3" id="KW-1185">Reference proteome</keyword>
<dbReference type="Proteomes" id="UP000762676">
    <property type="component" value="Unassembled WGS sequence"/>
</dbReference>
<dbReference type="EMBL" id="BMAT01007972">
    <property type="protein sequence ID" value="GFR75447.1"/>
    <property type="molecule type" value="Genomic_DNA"/>
</dbReference>
<dbReference type="InterPro" id="IPR000477">
    <property type="entry name" value="RT_dom"/>
</dbReference>